<dbReference type="EnsemblBacteria" id="ABC23000">
    <property type="protein sequence ID" value="ABC23000"/>
    <property type="gene ID" value="Rru_A2200"/>
</dbReference>
<accession>Q2RS95</accession>
<dbReference type="GO" id="GO:0003887">
    <property type="term" value="F:DNA-directed DNA polymerase activity"/>
    <property type="evidence" value="ECO:0007669"/>
    <property type="project" value="UniProtKB-EC"/>
</dbReference>
<evidence type="ECO:0000313" key="2">
    <source>
        <dbReference type="EMBL" id="ABC23000.1"/>
    </source>
</evidence>
<dbReference type="PATRIC" id="fig|269796.9.peg.2296"/>
<sequence>MSRFDFYHLQRSTLEDALPRLLARVRKGDQRAVVMAGSPERVDGLNSLLWTFDAGSWLPHGTARDGDGADQPVWLTIDEENPNGAEVLVLTDGVWPSDPARFARILLLFDGGDDSAVARARGHWKAMRENGHELHYWQQDERGGWEEKARAAADPGPSKS</sequence>
<dbReference type="NCBIfam" id="NF004347">
    <property type="entry name" value="PRK05728.1-4"/>
    <property type="match status" value="1"/>
</dbReference>
<dbReference type="GO" id="GO:0006260">
    <property type="term" value="P:DNA replication"/>
    <property type="evidence" value="ECO:0007669"/>
    <property type="project" value="InterPro"/>
</dbReference>
<proteinExistence type="predicted"/>
<dbReference type="Gene3D" id="3.40.50.10110">
    <property type="entry name" value="DNA polymerase III subunit chi"/>
    <property type="match status" value="1"/>
</dbReference>
<reference evidence="2 3" key="1">
    <citation type="journal article" date="2011" name="Stand. Genomic Sci.">
        <title>Complete genome sequence of Rhodospirillum rubrum type strain (S1).</title>
        <authorList>
            <person name="Munk A.C."/>
            <person name="Copeland A."/>
            <person name="Lucas S."/>
            <person name="Lapidus A."/>
            <person name="Del Rio T.G."/>
            <person name="Barry K."/>
            <person name="Detter J.C."/>
            <person name="Hammon N."/>
            <person name="Israni S."/>
            <person name="Pitluck S."/>
            <person name="Brettin T."/>
            <person name="Bruce D."/>
            <person name="Han C."/>
            <person name="Tapia R."/>
            <person name="Gilna P."/>
            <person name="Schmutz J."/>
            <person name="Larimer F."/>
            <person name="Land M."/>
            <person name="Kyrpides N.C."/>
            <person name="Mavromatis K."/>
            <person name="Richardson P."/>
            <person name="Rohde M."/>
            <person name="Goker M."/>
            <person name="Klenk H.P."/>
            <person name="Zhang Y."/>
            <person name="Roberts G.P."/>
            <person name="Reslewic S."/>
            <person name="Schwartz D.C."/>
        </authorList>
    </citation>
    <scope>NUCLEOTIDE SEQUENCE [LARGE SCALE GENOMIC DNA]</scope>
    <source>
        <strain evidence="3">ATCC 11170 / ATH 1.1.1 / DSM 467 / LMG 4362 / NCIMB 8255 / S1</strain>
    </source>
</reference>
<keyword evidence="2" id="KW-0548">Nucleotidyltransferase</keyword>
<dbReference type="HOGENOM" id="CLU_131584_4_0_5"/>
<gene>
    <name evidence="2" type="ordered locus">Rru_A2200</name>
</gene>
<dbReference type="KEGG" id="rru:Rru_A2200"/>
<protein>
    <submittedName>
        <fullName evidence="2">DNA polymerase III, chi subunit</fullName>
        <ecNumber evidence="2">2.7.7.7</ecNumber>
    </submittedName>
</protein>
<dbReference type="EC" id="2.7.7.7" evidence="2"/>
<keyword evidence="2" id="KW-0808">Transferase</keyword>
<evidence type="ECO:0000256" key="1">
    <source>
        <dbReference type="SAM" id="MobiDB-lite"/>
    </source>
</evidence>
<dbReference type="PANTHER" id="PTHR38767">
    <property type="entry name" value="DNA POLYMERASE III SUBUNIT CHI"/>
    <property type="match status" value="1"/>
</dbReference>
<name>Q2RS95_RHORT</name>
<feature type="compositionally biased region" description="Basic and acidic residues" evidence="1">
    <location>
        <begin position="140"/>
        <end position="151"/>
    </location>
</feature>
<keyword evidence="3" id="KW-1185">Reference proteome</keyword>
<dbReference type="InterPro" id="IPR007459">
    <property type="entry name" value="DNA_pol3_chi"/>
</dbReference>
<organism evidence="2 3">
    <name type="scientific">Rhodospirillum rubrum (strain ATCC 11170 / ATH 1.1.1 / DSM 467 / LMG 4362 / NCIMB 8255 / S1)</name>
    <dbReference type="NCBI Taxonomy" id="269796"/>
    <lineage>
        <taxon>Bacteria</taxon>
        <taxon>Pseudomonadati</taxon>
        <taxon>Pseudomonadota</taxon>
        <taxon>Alphaproteobacteria</taxon>
        <taxon>Rhodospirillales</taxon>
        <taxon>Rhodospirillaceae</taxon>
        <taxon>Rhodospirillum</taxon>
    </lineage>
</organism>
<dbReference type="GO" id="GO:0003677">
    <property type="term" value="F:DNA binding"/>
    <property type="evidence" value="ECO:0007669"/>
    <property type="project" value="InterPro"/>
</dbReference>
<dbReference type="STRING" id="269796.Rru_A2200"/>
<dbReference type="GO" id="GO:0032298">
    <property type="term" value="P:positive regulation of DNA-templated DNA replication initiation"/>
    <property type="evidence" value="ECO:0007669"/>
    <property type="project" value="TreeGrafter"/>
</dbReference>
<dbReference type="EMBL" id="CP000230">
    <property type="protein sequence ID" value="ABC23000.1"/>
    <property type="molecule type" value="Genomic_DNA"/>
</dbReference>
<dbReference type="Proteomes" id="UP000001929">
    <property type="component" value="Chromosome"/>
</dbReference>
<dbReference type="AlphaFoldDB" id="Q2RS95"/>
<dbReference type="RefSeq" id="WP_011390049.1">
    <property type="nucleotide sequence ID" value="NC_007643.1"/>
</dbReference>
<dbReference type="Pfam" id="PF04364">
    <property type="entry name" value="DNA_pol3_chi"/>
    <property type="match status" value="1"/>
</dbReference>
<evidence type="ECO:0000313" key="3">
    <source>
        <dbReference type="Proteomes" id="UP000001929"/>
    </source>
</evidence>
<feature type="region of interest" description="Disordered" evidence="1">
    <location>
        <begin position="140"/>
        <end position="160"/>
    </location>
</feature>
<dbReference type="InterPro" id="IPR036768">
    <property type="entry name" value="PolIII_chi_sf"/>
</dbReference>
<dbReference type="eggNOG" id="COG2927">
    <property type="taxonomic scope" value="Bacteria"/>
</dbReference>
<dbReference type="PhylomeDB" id="Q2RS95"/>
<dbReference type="PANTHER" id="PTHR38767:SF1">
    <property type="entry name" value="DNA POLYMERASE III SUBUNIT CHI"/>
    <property type="match status" value="1"/>
</dbReference>
<dbReference type="SUPFAM" id="SSF102400">
    <property type="entry name" value="DNA polymerase III chi subunit"/>
    <property type="match status" value="1"/>
</dbReference>